<feature type="transmembrane region" description="Helical" evidence="1">
    <location>
        <begin position="6"/>
        <end position="25"/>
    </location>
</feature>
<gene>
    <name evidence="2" type="ORF">GPUH_LOCUS9163</name>
</gene>
<sequence>MNHAIHTTMFFFPTLCVSLVVTVIIKRHLQNGKRLLSWIVYDETTRIHRLNAYSSGHKGRAVGFFPVTSQKARQRKLKEAEKEEMERRIKEREMRSYDGVFNEEKMHSNYDDGNDSDDFM</sequence>
<keyword evidence="1" id="KW-1133">Transmembrane helix</keyword>
<evidence type="ECO:0000256" key="1">
    <source>
        <dbReference type="SAM" id="Phobius"/>
    </source>
</evidence>
<keyword evidence="1" id="KW-0472">Membrane</keyword>
<keyword evidence="3" id="KW-1185">Reference proteome</keyword>
<name>A0A183DKC5_9BILA</name>
<dbReference type="AlphaFoldDB" id="A0A183DKC5"/>
<reference evidence="4" key="1">
    <citation type="submission" date="2016-06" db="UniProtKB">
        <authorList>
            <consortium name="WormBaseParasite"/>
        </authorList>
    </citation>
    <scope>IDENTIFICATION</scope>
</reference>
<protein>
    <submittedName>
        <fullName evidence="2 4">Uncharacterized protein</fullName>
    </submittedName>
</protein>
<proteinExistence type="predicted"/>
<evidence type="ECO:0000313" key="4">
    <source>
        <dbReference type="WBParaSite" id="GPUH_0000917601-mRNA-1"/>
    </source>
</evidence>
<dbReference type="Proteomes" id="UP000271098">
    <property type="component" value="Unassembled WGS sequence"/>
</dbReference>
<evidence type="ECO:0000313" key="2">
    <source>
        <dbReference type="EMBL" id="VDK68855.1"/>
    </source>
</evidence>
<keyword evidence="1" id="KW-0812">Transmembrane</keyword>
<accession>A0A183DKC5</accession>
<dbReference type="EMBL" id="UYRT01029016">
    <property type="protein sequence ID" value="VDK68855.1"/>
    <property type="molecule type" value="Genomic_DNA"/>
</dbReference>
<organism evidence="4">
    <name type="scientific">Gongylonema pulchrum</name>
    <dbReference type="NCBI Taxonomy" id="637853"/>
    <lineage>
        <taxon>Eukaryota</taxon>
        <taxon>Metazoa</taxon>
        <taxon>Ecdysozoa</taxon>
        <taxon>Nematoda</taxon>
        <taxon>Chromadorea</taxon>
        <taxon>Rhabditida</taxon>
        <taxon>Spirurina</taxon>
        <taxon>Spiruromorpha</taxon>
        <taxon>Spiruroidea</taxon>
        <taxon>Gongylonematidae</taxon>
        <taxon>Gongylonema</taxon>
    </lineage>
</organism>
<evidence type="ECO:0000313" key="3">
    <source>
        <dbReference type="Proteomes" id="UP000271098"/>
    </source>
</evidence>
<reference evidence="2 3" key="2">
    <citation type="submission" date="2018-11" db="EMBL/GenBank/DDBJ databases">
        <authorList>
            <consortium name="Pathogen Informatics"/>
        </authorList>
    </citation>
    <scope>NUCLEOTIDE SEQUENCE [LARGE SCALE GENOMIC DNA]</scope>
</reference>
<dbReference type="WBParaSite" id="GPUH_0000917601-mRNA-1">
    <property type="protein sequence ID" value="GPUH_0000917601-mRNA-1"/>
    <property type="gene ID" value="GPUH_0000917601"/>
</dbReference>